<dbReference type="EMBL" id="JAIWYP010000002">
    <property type="protein sequence ID" value="KAH3871371.1"/>
    <property type="molecule type" value="Genomic_DNA"/>
</dbReference>
<accession>A0A9D4M844</accession>
<dbReference type="GO" id="GO:0016787">
    <property type="term" value="F:hydrolase activity"/>
    <property type="evidence" value="ECO:0007669"/>
    <property type="project" value="InterPro"/>
</dbReference>
<dbReference type="PROSITE" id="PS00903">
    <property type="entry name" value="CYT_DCMP_DEAMINASES_1"/>
    <property type="match status" value="1"/>
</dbReference>
<sequence>MAGLTGLEDATENLNIGPLVSLNDFKECFAHDGKYGDNAQNKWKSKTILIYKLGDNPFRKLENVPNMFGQVVSPGKHAEIVLIEKIQTEIENRRMRSQHPIHVKVEIYISYSPCHDCSNTIVNFIEKCNREWCIFDIKMNFSNFYKHYECLRNSAGQHVPVHNEGLRKLLLKRVMLQPVTGKEKWENFLSANGVPVQKQADRLAIASSQERITREVDDNNLFLKIYNSVFH</sequence>
<evidence type="ECO:0000313" key="1">
    <source>
        <dbReference type="EMBL" id="KAH3871371.1"/>
    </source>
</evidence>
<dbReference type="GO" id="GO:0008270">
    <property type="term" value="F:zinc ion binding"/>
    <property type="evidence" value="ECO:0007669"/>
    <property type="project" value="InterPro"/>
</dbReference>
<dbReference type="Gene3D" id="3.40.140.10">
    <property type="entry name" value="Cytidine Deaminase, domain 2"/>
    <property type="match status" value="1"/>
</dbReference>
<protein>
    <recommendedName>
        <fullName evidence="3">CMP/dCMP-type deaminase domain-containing protein</fullName>
    </recommendedName>
</protein>
<dbReference type="InterPro" id="IPR016193">
    <property type="entry name" value="Cytidine_deaminase-like"/>
</dbReference>
<dbReference type="SUPFAM" id="SSF53927">
    <property type="entry name" value="Cytidine deaminase-like"/>
    <property type="match status" value="1"/>
</dbReference>
<evidence type="ECO:0008006" key="3">
    <source>
        <dbReference type="Google" id="ProtNLM"/>
    </source>
</evidence>
<dbReference type="InterPro" id="IPR016192">
    <property type="entry name" value="APOBEC/CMP_deaminase_Zn-bd"/>
</dbReference>
<comment type="caution">
    <text evidence="1">The sequence shown here is derived from an EMBL/GenBank/DDBJ whole genome shotgun (WGS) entry which is preliminary data.</text>
</comment>
<name>A0A9D4M844_DREPO</name>
<gene>
    <name evidence="1" type="ORF">DPMN_034571</name>
</gene>
<evidence type="ECO:0000313" key="2">
    <source>
        <dbReference type="Proteomes" id="UP000828390"/>
    </source>
</evidence>
<organism evidence="1 2">
    <name type="scientific">Dreissena polymorpha</name>
    <name type="common">Zebra mussel</name>
    <name type="synonym">Mytilus polymorpha</name>
    <dbReference type="NCBI Taxonomy" id="45954"/>
    <lineage>
        <taxon>Eukaryota</taxon>
        <taxon>Metazoa</taxon>
        <taxon>Spiralia</taxon>
        <taxon>Lophotrochozoa</taxon>
        <taxon>Mollusca</taxon>
        <taxon>Bivalvia</taxon>
        <taxon>Autobranchia</taxon>
        <taxon>Heteroconchia</taxon>
        <taxon>Euheterodonta</taxon>
        <taxon>Imparidentia</taxon>
        <taxon>Neoheterodontei</taxon>
        <taxon>Myida</taxon>
        <taxon>Dreissenoidea</taxon>
        <taxon>Dreissenidae</taxon>
        <taxon>Dreissena</taxon>
    </lineage>
</organism>
<keyword evidence="2" id="KW-1185">Reference proteome</keyword>
<reference evidence="1" key="2">
    <citation type="submission" date="2020-11" db="EMBL/GenBank/DDBJ databases">
        <authorList>
            <person name="McCartney M.A."/>
            <person name="Auch B."/>
            <person name="Kono T."/>
            <person name="Mallez S."/>
            <person name="Becker A."/>
            <person name="Gohl D.M."/>
            <person name="Silverstein K.A.T."/>
            <person name="Koren S."/>
            <person name="Bechman K.B."/>
            <person name="Herman A."/>
            <person name="Abrahante J.E."/>
            <person name="Garbe J."/>
        </authorList>
    </citation>
    <scope>NUCLEOTIDE SEQUENCE</scope>
    <source>
        <strain evidence="1">Duluth1</strain>
        <tissue evidence="1">Whole animal</tissue>
    </source>
</reference>
<proteinExistence type="predicted"/>
<dbReference type="Pfam" id="PF18778">
    <property type="entry name" value="NAD1"/>
    <property type="match status" value="1"/>
</dbReference>
<reference evidence="1" key="1">
    <citation type="journal article" date="2019" name="bioRxiv">
        <title>The Genome of the Zebra Mussel, Dreissena polymorpha: A Resource for Invasive Species Research.</title>
        <authorList>
            <person name="McCartney M.A."/>
            <person name="Auch B."/>
            <person name="Kono T."/>
            <person name="Mallez S."/>
            <person name="Zhang Y."/>
            <person name="Obille A."/>
            <person name="Becker A."/>
            <person name="Abrahante J.E."/>
            <person name="Garbe J."/>
            <person name="Badalamenti J.P."/>
            <person name="Herman A."/>
            <person name="Mangelson H."/>
            <person name="Liachko I."/>
            <person name="Sullivan S."/>
            <person name="Sone E.D."/>
            <person name="Koren S."/>
            <person name="Silverstein K.A.T."/>
            <person name="Beckman K.B."/>
            <person name="Gohl D.M."/>
        </authorList>
    </citation>
    <scope>NUCLEOTIDE SEQUENCE</scope>
    <source>
        <strain evidence="1">Duluth1</strain>
        <tissue evidence="1">Whole animal</tissue>
    </source>
</reference>
<dbReference type="AlphaFoldDB" id="A0A9D4M844"/>
<dbReference type="Proteomes" id="UP000828390">
    <property type="component" value="Unassembled WGS sequence"/>
</dbReference>